<dbReference type="AlphaFoldDB" id="A0A7S0M9S9"/>
<feature type="domain" description="Cytochrome b561" evidence="12">
    <location>
        <begin position="5"/>
        <end position="212"/>
    </location>
</feature>
<sequence>MVCPIFDMGGVMANIAISGGTALSLFFAYKVKFPSTLFSYHPTLLGFGWLALTPFAIKYLKESKKETKKEAKIDKVQKHGYINTVVIASTIGGLFAIWRNKELMAASKKQVAKHLVSLHAKVGAAAAALALLAFSTSLYKTYIRKVGTTDYTWKDKLHRWLGILSYLTSGLAILLIVNGPWGKFNLGRVGMPIVSTLIVSIQSLVFGAFLFA</sequence>
<evidence type="ECO:0000256" key="2">
    <source>
        <dbReference type="ARBA" id="ARBA00004141"/>
    </source>
</evidence>
<dbReference type="PANTHER" id="PTHR15422:SF45">
    <property type="entry name" value="CYTOCHROME B561 DOMAIN-CONTAINING PROTEIN"/>
    <property type="match status" value="1"/>
</dbReference>
<dbReference type="PANTHER" id="PTHR15422">
    <property type="entry name" value="OS05G0565100 PROTEIN"/>
    <property type="match status" value="1"/>
</dbReference>
<evidence type="ECO:0000256" key="10">
    <source>
        <dbReference type="ARBA" id="ARBA00023136"/>
    </source>
</evidence>
<evidence type="ECO:0000256" key="11">
    <source>
        <dbReference type="SAM" id="Phobius"/>
    </source>
</evidence>
<accession>A0A7S0M9S9</accession>
<evidence type="ECO:0000256" key="7">
    <source>
        <dbReference type="ARBA" id="ARBA00022982"/>
    </source>
</evidence>
<keyword evidence="9" id="KW-0408">Iron</keyword>
<feature type="transmembrane region" description="Helical" evidence="11">
    <location>
        <begin position="80"/>
        <end position="98"/>
    </location>
</feature>
<feature type="transmembrane region" description="Helical" evidence="11">
    <location>
        <begin position="160"/>
        <end position="177"/>
    </location>
</feature>
<dbReference type="GO" id="GO:0140575">
    <property type="term" value="F:transmembrane monodehydroascorbate reductase activity"/>
    <property type="evidence" value="ECO:0007669"/>
    <property type="project" value="InterPro"/>
</dbReference>
<comment type="cofactor">
    <cofactor evidence="1">
        <name>heme b</name>
        <dbReference type="ChEBI" id="CHEBI:60344"/>
    </cofactor>
</comment>
<feature type="transmembrane region" description="Helical" evidence="11">
    <location>
        <begin position="12"/>
        <end position="31"/>
    </location>
</feature>
<feature type="transmembrane region" description="Helical" evidence="11">
    <location>
        <begin position="37"/>
        <end position="60"/>
    </location>
</feature>
<dbReference type="InterPro" id="IPR045150">
    <property type="entry name" value="CYB561D1/2"/>
</dbReference>
<keyword evidence="8 11" id="KW-1133">Transmembrane helix</keyword>
<gene>
    <name evidence="13" type="ORF">CCUR1050_LOCUS13071</name>
</gene>
<dbReference type="GO" id="GO:0016020">
    <property type="term" value="C:membrane"/>
    <property type="evidence" value="ECO:0007669"/>
    <property type="project" value="UniProtKB-SubCell"/>
</dbReference>
<dbReference type="PROSITE" id="PS50939">
    <property type="entry name" value="CYTOCHROME_B561"/>
    <property type="match status" value="1"/>
</dbReference>
<name>A0A7S0M9S9_9CRYP</name>
<dbReference type="SMART" id="SM00665">
    <property type="entry name" value="B561"/>
    <property type="match status" value="1"/>
</dbReference>
<keyword evidence="5 11" id="KW-0812">Transmembrane</keyword>
<feature type="transmembrane region" description="Helical" evidence="11">
    <location>
        <begin position="189"/>
        <end position="211"/>
    </location>
</feature>
<evidence type="ECO:0000256" key="1">
    <source>
        <dbReference type="ARBA" id="ARBA00001970"/>
    </source>
</evidence>
<comment type="subcellular location">
    <subcellularLocation>
        <location evidence="2">Membrane</location>
        <topology evidence="2">Multi-pass membrane protein</topology>
    </subcellularLocation>
</comment>
<evidence type="ECO:0000256" key="6">
    <source>
        <dbReference type="ARBA" id="ARBA00022723"/>
    </source>
</evidence>
<evidence type="ECO:0000256" key="8">
    <source>
        <dbReference type="ARBA" id="ARBA00022989"/>
    </source>
</evidence>
<reference evidence="13" key="1">
    <citation type="submission" date="2021-01" db="EMBL/GenBank/DDBJ databases">
        <authorList>
            <person name="Corre E."/>
            <person name="Pelletier E."/>
            <person name="Niang G."/>
            <person name="Scheremetjew M."/>
            <person name="Finn R."/>
            <person name="Kale V."/>
            <person name="Holt S."/>
            <person name="Cochrane G."/>
            <person name="Meng A."/>
            <person name="Brown T."/>
            <person name="Cohen L."/>
        </authorList>
    </citation>
    <scope>NUCLEOTIDE SEQUENCE</scope>
    <source>
        <strain evidence="13">CCAP979/52</strain>
    </source>
</reference>
<keyword evidence="10 11" id="KW-0472">Membrane</keyword>
<evidence type="ECO:0000256" key="5">
    <source>
        <dbReference type="ARBA" id="ARBA00022692"/>
    </source>
</evidence>
<dbReference type="GO" id="GO:0046872">
    <property type="term" value="F:metal ion binding"/>
    <property type="evidence" value="ECO:0007669"/>
    <property type="project" value="UniProtKB-KW"/>
</dbReference>
<evidence type="ECO:0000256" key="3">
    <source>
        <dbReference type="ARBA" id="ARBA00022448"/>
    </source>
</evidence>
<evidence type="ECO:0000313" key="13">
    <source>
        <dbReference type="EMBL" id="CAD8635390.1"/>
    </source>
</evidence>
<dbReference type="EMBL" id="HBEZ01023626">
    <property type="protein sequence ID" value="CAD8635390.1"/>
    <property type="molecule type" value="Transcribed_RNA"/>
</dbReference>
<feature type="transmembrane region" description="Helical" evidence="11">
    <location>
        <begin position="118"/>
        <end position="139"/>
    </location>
</feature>
<evidence type="ECO:0000259" key="12">
    <source>
        <dbReference type="PROSITE" id="PS50939"/>
    </source>
</evidence>
<evidence type="ECO:0000256" key="9">
    <source>
        <dbReference type="ARBA" id="ARBA00023004"/>
    </source>
</evidence>
<keyword evidence="7" id="KW-0249">Electron transport</keyword>
<protein>
    <recommendedName>
        <fullName evidence="12">Cytochrome b561 domain-containing protein</fullName>
    </recommendedName>
</protein>
<dbReference type="InterPro" id="IPR006593">
    <property type="entry name" value="Cyt_b561/ferric_Rdtase_TM"/>
</dbReference>
<dbReference type="Gene3D" id="1.20.120.1770">
    <property type="match status" value="1"/>
</dbReference>
<keyword evidence="4" id="KW-0349">Heme</keyword>
<organism evidence="13">
    <name type="scientific">Cryptomonas curvata</name>
    <dbReference type="NCBI Taxonomy" id="233186"/>
    <lineage>
        <taxon>Eukaryota</taxon>
        <taxon>Cryptophyceae</taxon>
        <taxon>Cryptomonadales</taxon>
        <taxon>Cryptomonadaceae</taxon>
        <taxon>Cryptomonas</taxon>
    </lineage>
</organism>
<keyword evidence="3" id="KW-0813">Transport</keyword>
<proteinExistence type="predicted"/>
<evidence type="ECO:0000256" key="4">
    <source>
        <dbReference type="ARBA" id="ARBA00022617"/>
    </source>
</evidence>
<dbReference type="Pfam" id="PF03188">
    <property type="entry name" value="Cytochrom_B561"/>
    <property type="match status" value="1"/>
</dbReference>
<keyword evidence="6" id="KW-0479">Metal-binding</keyword>